<reference evidence="2" key="1">
    <citation type="submission" date="2022-06" db="EMBL/GenBank/DDBJ databases">
        <authorList>
            <person name="Berger JAMES D."/>
            <person name="Berger JAMES D."/>
        </authorList>
    </citation>
    <scope>NUCLEOTIDE SEQUENCE [LARGE SCALE GENOMIC DNA]</scope>
</reference>
<feature type="region of interest" description="Disordered" evidence="1">
    <location>
        <begin position="66"/>
        <end position="227"/>
    </location>
</feature>
<feature type="compositionally biased region" description="Pro residues" evidence="1">
    <location>
        <begin position="331"/>
        <end position="341"/>
    </location>
</feature>
<feature type="compositionally biased region" description="Polar residues" evidence="1">
    <location>
        <begin position="344"/>
        <end position="362"/>
    </location>
</feature>
<feature type="region of interest" description="Disordered" evidence="1">
    <location>
        <begin position="294"/>
        <end position="391"/>
    </location>
</feature>
<feature type="compositionally biased region" description="Polar residues" evidence="1">
    <location>
        <begin position="66"/>
        <end position="82"/>
    </location>
</feature>
<feature type="compositionally biased region" description="Low complexity" evidence="1">
    <location>
        <begin position="143"/>
        <end position="168"/>
    </location>
</feature>
<name>A0AA85J982_TRIRE</name>
<accession>A0AA85J982</accession>
<organism evidence="2 3">
    <name type="scientific">Trichobilharzia regenti</name>
    <name type="common">Nasal bird schistosome</name>
    <dbReference type="NCBI Taxonomy" id="157069"/>
    <lineage>
        <taxon>Eukaryota</taxon>
        <taxon>Metazoa</taxon>
        <taxon>Spiralia</taxon>
        <taxon>Lophotrochozoa</taxon>
        <taxon>Platyhelminthes</taxon>
        <taxon>Trematoda</taxon>
        <taxon>Digenea</taxon>
        <taxon>Strigeidida</taxon>
        <taxon>Schistosomatoidea</taxon>
        <taxon>Schistosomatidae</taxon>
        <taxon>Trichobilharzia</taxon>
    </lineage>
</organism>
<feature type="compositionally biased region" description="Low complexity" evidence="1">
    <location>
        <begin position="300"/>
        <end position="322"/>
    </location>
</feature>
<protein>
    <submittedName>
        <fullName evidence="3">Uncharacterized protein</fullName>
    </submittedName>
</protein>
<feature type="compositionally biased region" description="Polar residues" evidence="1">
    <location>
        <begin position="122"/>
        <end position="142"/>
    </location>
</feature>
<dbReference type="WBParaSite" id="TREG1_17130.1">
    <property type="protein sequence ID" value="TREG1_17130.1"/>
    <property type="gene ID" value="TREG1_17130"/>
</dbReference>
<evidence type="ECO:0000256" key="1">
    <source>
        <dbReference type="SAM" id="MobiDB-lite"/>
    </source>
</evidence>
<sequence length="437" mass="46981">MLNLADRLQKTLSSNGTCSGLGSVGVIAADYNRLEKLGKTDSTHNLERNNEFDPLSDIRLRNVAASSSNPRTHLLQSASSTDDISKAKPHENPTVSQPSIPSNNENLTISEKSDNHDPVELQTPSTNKYDVISGQSSTTFMHSNVSTSSPSLPNSNSPVPTSLPSHSQPLPPSNPSSTPAFYQQSLGGYPSYSTNQSAMQPPVPLSSQNSPHPQPPIQNSESPRLPMMPTSTMAMPITQPSRPANSTKLSPNMGPYIRQGGHFPSTNRPGSMIVTPPYPSSNIFTPVVPPYDQSVGLGLPQRPAMQQPPSSSSAVSQGQQQPTSMISHGMPYPPIYPPSVGPPNQSMTSTTTRPSGPTNQGPFVSGPYNPAQPGSTHMPPPPPSTIMSKPGSAPVKLKITIHHLQTNHMLITDIRFLLYSVNYFQLVATMHYVEYQQ</sequence>
<evidence type="ECO:0000313" key="3">
    <source>
        <dbReference type="WBParaSite" id="TREG1_17130.1"/>
    </source>
</evidence>
<feature type="compositionally biased region" description="Polar residues" evidence="1">
    <location>
        <begin position="180"/>
        <end position="222"/>
    </location>
</feature>
<evidence type="ECO:0000313" key="2">
    <source>
        <dbReference type="Proteomes" id="UP000050795"/>
    </source>
</evidence>
<dbReference type="Proteomes" id="UP000050795">
    <property type="component" value="Unassembled WGS sequence"/>
</dbReference>
<keyword evidence="2" id="KW-1185">Reference proteome</keyword>
<proteinExistence type="predicted"/>
<reference evidence="3" key="2">
    <citation type="submission" date="2023-11" db="UniProtKB">
        <authorList>
            <consortium name="WormBaseParasite"/>
        </authorList>
    </citation>
    <scope>IDENTIFICATION</scope>
</reference>
<feature type="compositionally biased region" description="Polar residues" evidence="1">
    <location>
        <begin position="93"/>
        <end position="110"/>
    </location>
</feature>
<dbReference type="AlphaFoldDB" id="A0AA85J982"/>